<reference evidence="9" key="1">
    <citation type="submission" date="2023-03" db="EMBL/GenBank/DDBJ databases">
        <title>Chromosome-scale reference genome and RAD-based genetic map of yellow starthistle (Centaurea solstitialis) reveal putative structural variation and QTLs associated with invader traits.</title>
        <authorList>
            <person name="Reatini B."/>
            <person name="Cang F.A."/>
            <person name="Jiang Q."/>
            <person name="Mckibben M.T.W."/>
            <person name="Barker M.S."/>
            <person name="Rieseberg L.H."/>
            <person name="Dlugosch K.M."/>
        </authorList>
    </citation>
    <scope>NUCLEOTIDE SEQUENCE</scope>
    <source>
        <strain evidence="9">CAN-66</strain>
        <tissue evidence="9">Leaf</tissue>
    </source>
</reference>
<dbReference type="EMBL" id="JARYMX010000007">
    <property type="protein sequence ID" value="KAJ9542014.1"/>
    <property type="molecule type" value="Genomic_DNA"/>
</dbReference>
<name>A0AA38W9C2_9ASTR</name>
<feature type="compositionally biased region" description="Polar residues" evidence="7">
    <location>
        <begin position="8"/>
        <end position="24"/>
    </location>
</feature>
<evidence type="ECO:0000256" key="7">
    <source>
        <dbReference type="SAM" id="MobiDB-lite"/>
    </source>
</evidence>
<dbReference type="InterPro" id="IPR017441">
    <property type="entry name" value="Protein_kinase_ATP_BS"/>
</dbReference>
<gene>
    <name evidence="9" type="ORF">OSB04_028520</name>
</gene>
<evidence type="ECO:0000256" key="1">
    <source>
        <dbReference type="ARBA" id="ARBA00012513"/>
    </source>
</evidence>
<dbReference type="PANTHER" id="PTHR45621">
    <property type="entry name" value="OS01G0588500 PROTEIN-RELATED"/>
    <property type="match status" value="1"/>
</dbReference>
<dbReference type="PROSITE" id="PS50011">
    <property type="entry name" value="PROTEIN_KINASE_DOM"/>
    <property type="match status" value="1"/>
</dbReference>
<dbReference type="AlphaFoldDB" id="A0AA38W9C2"/>
<dbReference type="Proteomes" id="UP001172457">
    <property type="component" value="Chromosome 7"/>
</dbReference>
<keyword evidence="5 6" id="KW-0067">ATP-binding</keyword>
<evidence type="ECO:0000256" key="2">
    <source>
        <dbReference type="ARBA" id="ARBA00022679"/>
    </source>
</evidence>
<dbReference type="Gene3D" id="3.30.200.20">
    <property type="entry name" value="Phosphorylase Kinase, domain 1"/>
    <property type="match status" value="1"/>
</dbReference>
<feature type="domain" description="Protein kinase" evidence="8">
    <location>
        <begin position="64"/>
        <end position="369"/>
    </location>
</feature>
<dbReference type="InterPro" id="IPR011009">
    <property type="entry name" value="Kinase-like_dom_sf"/>
</dbReference>
<evidence type="ECO:0000256" key="5">
    <source>
        <dbReference type="ARBA" id="ARBA00022840"/>
    </source>
</evidence>
<proteinExistence type="predicted"/>
<feature type="binding site" evidence="6">
    <location>
        <position position="103"/>
    </location>
    <ligand>
        <name>ATP</name>
        <dbReference type="ChEBI" id="CHEBI:30616"/>
    </ligand>
</feature>
<dbReference type="FunFam" id="3.30.200.20:FF:000228">
    <property type="entry name" value="Serine/threonine-protein kinase BIK1"/>
    <property type="match status" value="1"/>
</dbReference>
<evidence type="ECO:0000256" key="4">
    <source>
        <dbReference type="ARBA" id="ARBA00022777"/>
    </source>
</evidence>
<evidence type="ECO:0000256" key="6">
    <source>
        <dbReference type="PROSITE-ProRule" id="PRU10141"/>
    </source>
</evidence>
<accession>A0AA38W9C2</accession>
<evidence type="ECO:0000256" key="3">
    <source>
        <dbReference type="ARBA" id="ARBA00022741"/>
    </source>
</evidence>
<organism evidence="9 10">
    <name type="scientific">Centaurea solstitialis</name>
    <name type="common">yellow star-thistle</name>
    <dbReference type="NCBI Taxonomy" id="347529"/>
    <lineage>
        <taxon>Eukaryota</taxon>
        <taxon>Viridiplantae</taxon>
        <taxon>Streptophyta</taxon>
        <taxon>Embryophyta</taxon>
        <taxon>Tracheophyta</taxon>
        <taxon>Spermatophyta</taxon>
        <taxon>Magnoliopsida</taxon>
        <taxon>eudicotyledons</taxon>
        <taxon>Gunneridae</taxon>
        <taxon>Pentapetalae</taxon>
        <taxon>asterids</taxon>
        <taxon>campanulids</taxon>
        <taxon>Asterales</taxon>
        <taxon>Asteraceae</taxon>
        <taxon>Carduoideae</taxon>
        <taxon>Cardueae</taxon>
        <taxon>Centaureinae</taxon>
        <taxon>Centaurea</taxon>
    </lineage>
</organism>
<dbReference type="SUPFAM" id="SSF56112">
    <property type="entry name" value="Protein kinase-like (PK-like)"/>
    <property type="match status" value="1"/>
</dbReference>
<dbReference type="GO" id="GO:0005524">
    <property type="term" value="F:ATP binding"/>
    <property type="evidence" value="ECO:0007669"/>
    <property type="project" value="UniProtKB-UniRule"/>
</dbReference>
<dbReference type="InterPro" id="IPR000719">
    <property type="entry name" value="Prot_kinase_dom"/>
</dbReference>
<dbReference type="GO" id="GO:0004674">
    <property type="term" value="F:protein serine/threonine kinase activity"/>
    <property type="evidence" value="ECO:0007669"/>
    <property type="project" value="UniProtKB-EC"/>
</dbReference>
<keyword evidence="2" id="KW-0808">Transferase</keyword>
<evidence type="ECO:0000259" key="8">
    <source>
        <dbReference type="PROSITE" id="PS50011"/>
    </source>
</evidence>
<keyword evidence="10" id="KW-1185">Reference proteome</keyword>
<dbReference type="Pfam" id="PF00069">
    <property type="entry name" value="Pkinase"/>
    <property type="match status" value="1"/>
</dbReference>
<feature type="region of interest" description="Disordered" evidence="7">
    <location>
        <begin position="1"/>
        <end position="30"/>
    </location>
</feature>
<keyword evidence="3 6" id="KW-0547">Nucleotide-binding</keyword>
<dbReference type="Gene3D" id="1.10.510.10">
    <property type="entry name" value="Transferase(Phosphotransferase) domain 1"/>
    <property type="match status" value="1"/>
</dbReference>
<sequence length="376" mass="41875">MGNCFQKPVNNLSSTNNAPNQAVGNNEERNEPMIENCPAMISETVTPNLKKFTFADLKKATGNFRPTTVVGEGDFGMVFRGWVDGETYAPSKVGVGIAIAIKKSIPNRVHGLKEWQAKVNLLDKFNHPNLVKLLGYCWEDKEFLLVYEYMEKGSLENHLFRIGKKVLPWDTRIKIAIEAAQGLVFLHATGMITIYKDIISSDILLDKDFNAKLSGFGQANLRPANDDDSCVPTGIVVSYDFGQANLGPANGYPSTIIETYHYAAPEYITTDPLYVKNNVYSFGVVLLEMITGLPVLDIDRASLQHNLVERARPALTDKTRLQEIIDPRLETNYPSKGATEASKLILHCVEQDPKNRPSMEEVLTSLKYISTIKTKS</sequence>
<dbReference type="EC" id="2.7.11.1" evidence="1"/>
<protein>
    <recommendedName>
        <fullName evidence="1">non-specific serine/threonine protein kinase</fullName>
        <ecNumber evidence="1">2.7.11.1</ecNumber>
    </recommendedName>
</protein>
<dbReference type="InterPro" id="IPR050823">
    <property type="entry name" value="Plant_Ser_Thr_Prot_Kinase"/>
</dbReference>
<keyword evidence="4" id="KW-0418">Kinase</keyword>
<evidence type="ECO:0000313" key="10">
    <source>
        <dbReference type="Proteomes" id="UP001172457"/>
    </source>
</evidence>
<evidence type="ECO:0000313" key="9">
    <source>
        <dbReference type="EMBL" id="KAJ9542014.1"/>
    </source>
</evidence>
<dbReference type="PROSITE" id="PS00107">
    <property type="entry name" value="PROTEIN_KINASE_ATP"/>
    <property type="match status" value="1"/>
</dbReference>
<comment type="caution">
    <text evidence="9">The sequence shown here is derived from an EMBL/GenBank/DDBJ whole genome shotgun (WGS) entry which is preliminary data.</text>
</comment>